<gene>
    <name evidence="4" type="ORF">MAN_08268</name>
</gene>
<evidence type="ECO:0000313" key="4">
    <source>
        <dbReference type="EMBL" id="KID62264.1"/>
    </source>
</evidence>
<evidence type="ECO:0000256" key="2">
    <source>
        <dbReference type="ARBA" id="ARBA00022946"/>
    </source>
</evidence>
<proteinExistence type="predicted"/>
<dbReference type="VEuPathDB" id="FungiDB:MAN_08268"/>
<comment type="caution">
    <text evidence="4">The sequence shown here is derived from an EMBL/GenBank/DDBJ whole genome shotgun (WGS) entry which is preliminary data.</text>
</comment>
<accession>A0A0B4G1D6</accession>
<dbReference type="OrthoDB" id="185373at2759"/>
<feature type="non-terminal residue" evidence="4">
    <location>
        <position position="1"/>
    </location>
</feature>
<sequence>MALRRPLWTKASWNRPPAVSPSRTESPARCAHDKLLSQANPRQRQRHRHLASHAPTAAAAAPLRHHFAEFLPPRGPTELDLVLDAVQTRDPELLYKAFLQWTDLLSNPSSPFNDGAVRQAQELPGPPFSEILRSIDPLLATRKHDVTHGLNLTPGQTQFTDVGKLVDQFGVRNHHRQVLRGMQILMEVRAGSRYGLAAADFDVLLRCAGAAVDYQAAKRFWAIMPSQGLQDVRTCKTWTEFIKSRFVVEPAYYQWDRSRVAVMARDMYSNRSPLPMATLKRLDSVRHCINAFKRRPWNRRPDELDEDMRRLVRRRIDFRGYKNHWIRGLFYGHEMDEELLCASLVAFARSSSLHSIKTLIFKNYYGIMIHQDAESNPENPQISGGVDIPPRSPIKPTGNLLNAIVEAFGSMSHVPLGMKLLDFVSRRYDVPIPRETWSNLLNWTYLCASKPFKPTRKLLEHSQYAVTSGADVREVWNVMTSPPYNVTPSFDDYDIYIKTLLSQRSFSRVLAIVRNDILPFYEVVIDDYELAVQDEILQNDLGPSPEATHRRHQAEVYKDYVRHRISSWFDKLLKTASANKWHRDGVVMKTMIPNLLAEFADFFPHQVRYRTAQGAVQITRPDAVRRFEWVRCWRSTLPQKKAGFHVRDLDGSDEPDFAYPEAPVLNVRGWHRRPRRRIAQLGRAPRQEDAESRTWWHRLEEELIM</sequence>
<keyword evidence="3" id="KW-0496">Mitochondrion</keyword>
<dbReference type="HOGENOM" id="CLU_020437_0_0_1"/>
<dbReference type="Proteomes" id="UP000031186">
    <property type="component" value="Unassembled WGS sequence"/>
</dbReference>
<organism evidence="4 5">
    <name type="scientific">Metarhizium anisopliae (strain ARSEF 549)</name>
    <dbReference type="NCBI Taxonomy" id="3151832"/>
    <lineage>
        <taxon>Eukaryota</taxon>
        <taxon>Fungi</taxon>
        <taxon>Dikarya</taxon>
        <taxon>Ascomycota</taxon>
        <taxon>Pezizomycotina</taxon>
        <taxon>Sordariomycetes</taxon>
        <taxon>Hypocreomycetidae</taxon>
        <taxon>Hypocreales</taxon>
        <taxon>Clavicipitaceae</taxon>
        <taxon>Metarhizium</taxon>
    </lineage>
</organism>
<dbReference type="GO" id="GO:0005739">
    <property type="term" value="C:mitochondrion"/>
    <property type="evidence" value="ECO:0007669"/>
    <property type="project" value="UniProtKB-SubCell"/>
</dbReference>
<dbReference type="EMBL" id="AZNF01000012">
    <property type="protein sequence ID" value="KID62264.1"/>
    <property type="molecule type" value="Genomic_DNA"/>
</dbReference>
<reference evidence="4 5" key="1">
    <citation type="journal article" date="2014" name="Proc. Natl. Acad. Sci. U.S.A.">
        <title>Trajectory and genomic determinants of fungal-pathogen speciation and host adaptation.</title>
        <authorList>
            <person name="Hu X."/>
            <person name="Xiao G."/>
            <person name="Zheng P."/>
            <person name="Shang Y."/>
            <person name="Su Y."/>
            <person name="Zhang X."/>
            <person name="Liu X."/>
            <person name="Zhan S."/>
            <person name="St Leger R.J."/>
            <person name="Wang C."/>
        </authorList>
    </citation>
    <scope>NUCLEOTIDE SEQUENCE [LARGE SCALE GENOMIC DNA]</scope>
    <source>
        <strain evidence="4 5">ARSEF 549</strain>
    </source>
</reference>
<keyword evidence="2" id="KW-0809">Transit peptide</keyword>
<name>A0A0B4G1D6_METAF</name>
<dbReference type="AlphaFoldDB" id="A0A0B4G1D6"/>
<evidence type="ECO:0000313" key="5">
    <source>
        <dbReference type="Proteomes" id="UP000031186"/>
    </source>
</evidence>
<evidence type="ECO:0000256" key="3">
    <source>
        <dbReference type="ARBA" id="ARBA00023128"/>
    </source>
</evidence>
<protein>
    <recommendedName>
        <fullName evidence="6">Mitochondrial ATPase expression domain-containing protein</fullName>
    </recommendedName>
</protein>
<comment type="subcellular location">
    <subcellularLocation>
        <location evidence="1">Mitochondrion</location>
    </subcellularLocation>
</comment>
<evidence type="ECO:0000256" key="1">
    <source>
        <dbReference type="ARBA" id="ARBA00004173"/>
    </source>
</evidence>
<keyword evidence="5" id="KW-1185">Reference proteome</keyword>
<dbReference type="InterPro" id="IPR024319">
    <property type="entry name" value="ATPase_expression_mit"/>
</dbReference>
<dbReference type="Pfam" id="PF12921">
    <property type="entry name" value="ATP13"/>
    <property type="match status" value="1"/>
</dbReference>
<evidence type="ECO:0008006" key="6">
    <source>
        <dbReference type="Google" id="ProtNLM"/>
    </source>
</evidence>